<dbReference type="EMBL" id="MGJN01000019">
    <property type="protein sequence ID" value="OGN06488.1"/>
    <property type="molecule type" value="Genomic_DNA"/>
</dbReference>
<feature type="transmembrane region" description="Helical" evidence="1">
    <location>
        <begin position="6"/>
        <end position="29"/>
    </location>
</feature>
<keyword evidence="1" id="KW-0812">Transmembrane</keyword>
<gene>
    <name evidence="2" type="ORF">A3B86_03515</name>
</gene>
<dbReference type="Proteomes" id="UP000176834">
    <property type="component" value="Unassembled WGS sequence"/>
</dbReference>
<evidence type="ECO:0000313" key="3">
    <source>
        <dbReference type="Proteomes" id="UP000176834"/>
    </source>
</evidence>
<evidence type="ECO:0000313" key="2">
    <source>
        <dbReference type="EMBL" id="OGN06488.1"/>
    </source>
</evidence>
<reference evidence="2 3" key="1">
    <citation type="journal article" date="2016" name="Nat. Commun.">
        <title>Thousands of microbial genomes shed light on interconnected biogeochemical processes in an aquifer system.</title>
        <authorList>
            <person name="Anantharaman K."/>
            <person name="Brown C.T."/>
            <person name="Hug L.A."/>
            <person name="Sharon I."/>
            <person name="Castelle C.J."/>
            <person name="Probst A.J."/>
            <person name="Thomas B.C."/>
            <person name="Singh A."/>
            <person name="Wilkins M.J."/>
            <person name="Karaoz U."/>
            <person name="Brodie E.L."/>
            <person name="Williams K.H."/>
            <person name="Hubbard S.S."/>
            <person name="Banfield J.F."/>
        </authorList>
    </citation>
    <scope>NUCLEOTIDE SEQUENCE [LARGE SCALE GENOMIC DNA]</scope>
</reference>
<name>A0A1F8F1C3_9BACT</name>
<keyword evidence="1" id="KW-1133">Transmembrane helix</keyword>
<evidence type="ECO:0000256" key="1">
    <source>
        <dbReference type="SAM" id="Phobius"/>
    </source>
</evidence>
<organism evidence="2 3">
    <name type="scientific">Candidatus Yanofskybacteria bacterium RIFCSPHIGHO2_02_FULL_38_22b</name>
    <dbReference type="NCBI Taxonomy" id="1802673"/>
    <lineage>
        <taxon>Bacteria</taxon>
        <taxon>Candidatus Yanofskyibacteriota</taxon>
    </lineage>
</organism>
<protein>
    <submittedName>
        <fullName evidence="2">Uncharacterized protein</fullName>
    </submittedName>
</protein>
<comment type="caution">
    <text evidence="2">The sequence shown here is derived from an EMBL/GenBank/DDBJ whole genome shotgun (WGS) entry which is preliminary data.</text>
</comment>
<proteinExistence type="predicted"/>
<accession>A0A1F8F1C3</accession>
<sequence length="78" mass="8892">MGLIVFYLPYVALIIIFLAFGRLGHVCLLRGVARTECSGRQPLWLSYPLYSVFNFLSSLFDKKDLKTQLLTGFFVILS</sequence>
<dbReference type="AlphaFoldDB" id="A0A1F8F1C3"/>
<keyword evidence="1" id="KW-0472">Membrane</keyword>